<comment type="caution">
    <text evidence="2">The sequence shown here is derived from an EMBL/GenBank/DDBJ whole genome shotgun (WGS) entry which is preliminary data.</text>
</comment>
<dbReference type="GO" id="GO:0004309">
    <property type="term" value="F:exopolyphosphatase activity"/>
    <property type="evidence" value="ECO:0007669"/>
    <property type="project" value="TreeGrafter"/>
</dbReference>
<sequence>MPQSQAKNLSLIAAIDLGSNSFHMVVAKAQNGEIRILERLGEKVQLAAGIDDERKLNEESMQRGLDCLKRFAQL</sequence>
<dbReference type="AlphaFoldDB" id="A0AAW4L0W4"/>
<evidence type="ECO:0000313" key="3">
    <source>
        <dbReference type="Proteomes" id="UP001196338"/>
    </source>
</evidence>
<reference evidence="2" key="2">
    <citation type="submission" date="2023-08" db="EMBL/GenBank/DDBJ databases">
        <title>Vibrio cholerae Outbreaks in Tanzania Exemplify Founder Flush: Simultaneous Increases in Population Size and Genetic Diversity.</title>
        <authorList>
            <person name="Debes A.K."/>
            <person name="Mohammed A."/>
            <person name="Maseke I."/>
            <person name="Almeida M."/>
            <person name="Li S."/>
            <person name="Matimba H."/>
            <person name="Joachim A."/>
            <person name="Mizinduko M."/>
            <person name="Nyanga S."/>
            <person name="Kelly M."/>
            <person name="Kachwamba Y."/>
            <person name="Schaffer A.M."/>
            <person name="Nyanga A.S."/>
            <person name="Mghamba J."/>
            <person name="Mosha F.S."/>
            <person name="Sack D.A."/>
            <person name="Stine O.C."/>
        </authorList>
    </citation>
    <scope>NUCLEOTIDE SEQUENCE</scope>
    <source>
        <strain evidence="2">TDS0091212</strain>
    </source>
</reference>
<dbReference type="InterPro" id="IPR050273">
    <property type="entry name" value="GppA/Ppx_hydrolase"/>
</dbReference>
<accession>A0AAW4L0W4</accession>
<feature type="non-terminal residue" evidence="2">
    <location>
        <position position="74"/>
    </location>
</feature>
<dbReference type="InterPro" id="IPR003695">
    <property type="entry name" value="Ppx_GppA_N"/>
</dbReference>
<name>A0AAW4L0W4_VIBCL</name>
<feature type="domain" description="Ppx/GppA phosphatase N-terminal" evidence="1">
    <location>
        <begin position="25"/>
        <end position="74"/>
    </location>
</feature>
<organism evidence="2 3">
    <name type="scientific">Vibrio cholerae</name>
    <dbReference type="NCBI Taxonomy" id="666"/>
    <lineage>
        <taxon>Bacteria</taxon>
        <taxon>Pseudomonadati</taxon>
        <taxon>Pseudomonadota</taxon>
        <taxon>Gammaproteobacteria</taxon>
        <taxon>Vibrionales</taxon>
        <taxon>Vibrionaceae</taxon>
        <taxon>Vibrio</taxon>
    </lineage>
</organism>
<dbReference type="Gene3D" id="3.30.420.40">
    <property type="match status" value="1"/>
</dbReference>
<protein>
    <recommendedName>
        <fullName evidence="1">Ppx/GppA phosphatase N-terminal domain-containing protein</fullName>
    </recommendedName>
</protein>
<dbReference type="PANTHER" id="PTHR30005">
    <property type="entry name" value="EXOPOLYPHOSPHATASE"/>
    <property type="match status" value="1"/>
</dbReference>
<dbReference type="Pfam" id="PF02541">
    <property type="entry name" value="Ppx-GppA"/>
    <property type="match status" value="1"/>
</dbReference>
<proteinExistence type="predicted"/>
<dbReference type="SUPFAM" id="SSF53067">
    <property type="entry name" value="Actin-like ATPase domain"/>
    <property type="match status" value="1"/>
</dbReference>
<evidence type="ECO:0000259" key="1">
    <source>
        <dbReference type="Pfam" id="PF02541"/>
    </source>
</evidence>
<dbReference type="PANTHER" id="PTHR30005:SF14">
    <property type="entry name" value="EXOPOLYPHOSPHATASE"/>
    <property type="match status" value="1"/>
</dbReference>
<evidence type="ECO:0000313" key="2">
    <source>
        <dbReference type="EMBL" id="MBS7676467.1"/>
    </source>
</evidence>
<dbReference type="EMBL" id="JAHBND010001279">
    <property type="protein sequence ID" value="MBS7676467.1"/>
    <property type="molecule type" value="Genomic_DNA"/>
</dbReference>
<reference evidence="2" key="1">
    <citation type="submission" date="2021-05" db="EMBL/GenBank/DDBJ databases">
        <authorList>
            <person name="Stine C."/>
        </authorList>
    </citation>
    <scope>NUCLEOTIDE SEQUENCE</scope>
    <source>
        <strain evidence="2">TDS0091212</strain>
    </source>
</reference>
<gene>
    <name evidence="2" type="ORF">KIN13_24055</name>
</gene>
<dbReference type="InterPro" id="IPR043129">
    <property type="entry name" value="ATPase_NBD"/>
</dbReference>
<dbReference type="GO" id="GO:0006798">
    <property type="term" value="P:polyphosphate catabolic process"/>
    <property type="evidence" value="ECO:0007669"/>
    <property type="project" value="TreeGrafter"/>
</dbReference>
<dbReference type="Proteomes" id="UP001196338">
    <property type="component" value="Unassembled WGS sequence"/>
</dbReference>